<name>A0ABS9H6B3_9BACL</name>
<comment type="function">
    <text evidence="7">Catalyzes the formation of 4-diphosphocytidyl-2-C-methyl-D-erythritol from CTP and 2-C-methyl-D-erythritol 4-phosphate (MEP).</text>
</comment>
<dbReference type="EC" id="2.7.7.60" evidence="7"/>
<dbReference type="InterPro" id="IPR034683">
    <property type="entry name" value="IspD/TarI"/>
</dbReference>
<dbReference type="Pfam" id="PF01128">
    <property type="entry name" value="IspD"/>
    <property type="match status" value="1"/>
</dbReference>
<keyword evidence="6 7" id="KW-0414">Isoprene biosynthesis</keyword>
<dbReference type="InterPro" id="IPR050088">
    <property type="entry name" value="IspD/TarI_cytidylyltransf_bact"/>
</dbReference>
<feature type="site" description="Positions MEP for the nucleophilic attack" evidence="7">
    <location>
        <position position="208"/>
    </location>
</feature>
<sequence>MDYVVIIPAAGQGKRMNAGKNKQFLMLEGAPLIIHTLRVFEMDEWCSGIILVGNKNELSDLKEAVNDYQIEKVLKVVPGGEERQHSVYEGLKVVDQSSRVLIHDGARPFVSIDSIHKLVIAAHDSGAAVLGVPIKDTVKHIEQKKVVKTVDRNSLWAVQTPQAFHLSLILSAHLKAAEQGYLGTDDASLIEHAGSEVTIVEGDYLNIKLTTKEDLLFAKAILRERKEHHNNV</sequence>
<evidence type="ECO:0000256" key="5">
    <source>
        <dbReference type="ARBA" id="ARBA00022695"/>
    </source>
</evidence>
<dbReference type="GO" id="GO:0050518">
    <property type="term" value="F:2-C-methyl-D-erythritol 4-phosphate cytidylyltransferase activity"/>
    <property type="evidence" value="ECO:0007669"/>
    <property type="project" value="UniProtKB-EC"/>
</dbReference>
<evidence type="ECO:0000256" key="6">
    <source>
        <dbReference type="ARBA" id="ARBA00023229"/>
    </source>
</evidence>
<organism evidence="8 9">
    <name type="scientific">Pseudalkalibacillus berkeleyi</name>
    <dbReference type="NCBI Taxonomy" id="1069813"/>
    <lineage>
        <taxon>Bacteria</taxon>
        <taxon>Bacillati</taxon>
        <taxon>Bacillota</taxon>
        <taxon>Bacilli</taxon>
        <taxon>Bacillales</taxon>
        <taxon>Fictibacillaceae</taxon>
        <taxon>Pseudalkalibacillus</taxon>
    </lineage>
</organism>
<dbReference type="InterPro" id="IPR029044">
    <property type="entry name" value="Nucleotide-diphossugar_trans"/>
</dbReference>
<dbReference type="PANTHER" id="PTHR32125">
    <property type="entry name" value="2-C-METHYL-D-ERYTHRITOL 4-PHOSPHATE CYTIDYLYLTRANSFERASE, CHLOROPLASTIC"/>
    <property type="match status" value="1"/>
</dbReference>
<feature type="site" description="Transition state stabilizer" evidence="7">
    <location>
        <position position="22"/>
    </location>
</feature>
<evidence type="ECO:0000256" key="3">
    <source>
        <dbReference type="ARBA" id="ARBA00009789"/>
    </source>
</evidence>
<dbReference type="PANTHER" id="PTHR32125:SF4">
    <property type="entry name" value="2-C-METHYL-D-ERYTHRITOL 4-PHOSPHATE CYTIDYLYLTRANSFERASE, CHLOROPLASTIC"/>
    <property type="match status" value="1"/>
</dbReference>
<dbReference type="InterPro" id="IPR018294">
    <property type="entry name" value="ISPD_synthase_CS"/>
</dbReference>
<evidence type="ECO:0000256" key="1">
    <source>
        <dbReference type="ARBA" id="ARBA00001282"/>
    </source>
</evidence>
<dbReference type="NCBIfam" id="TIGR00453">
    <property type="entry name" value="ispD"/>
    <property type="match status" value="1"/>
</dbReference>
<dbReference type="HAMAP" id="MF_00108">
    <property type="entry name" value="IspD"/>
    <property type="match status" value="1"/>
</dbReference>
<proteinExistence type="inferred from homology"/>
<feature type="site" description="Transition state stabilizer" evidence="7">
    <location>
        <position position="15"/>
    </location>
</feature>
<comment type="caution">
    <text evidence="8">The sequence shown here is derived from an EMBL/GenBank/DDBJ whole genome shotgun (WGS) entry which is preliminary data.</text>
</comment>
<keyword evidence="5 7" id="KW-0548">Nucleotidyltransferase</keyword>
<dbReference type="PROSITE" id="PS01295">
    <property type="entry name" value="ISPD"/>
    <property type="match status" value="1"/>
</dbReference>
<evidence type="ECO:0000256" key="7">
    <source>
        <dbReference type="HAMAP-Rule" id="MF_00108"/>
    </source>
</evidence>
<reference evidence="8 9" key="1">
    <citation type="submission" date="2022-01" db="EMBL/GenBank/DDBJ databases">
        <title>Alkalihalobacillus sp. EGI L200015, a novel bacterium isolated from a salt lake sediment.</title>
        <authorList>
            <person name="Gao L."/>
            <person name="Fang B.-Z."/>
            <person name="Li W.-J."/>
        </authorList>
    </citation>
    <scope>NUCLEOTIDE SEQUENCE [LARGE SCALE GENOMIC DNA]</scope>
    <source>
        <strain evidence="8 9">KCTC 12718</strain>
    </source>
</reference>
<comment type="similarity">
    <text evidence="3 7">Belongs to the IspD/TarI cytidylyltransferase family. IspD subfamily.</text>
</comment>
<dbReference type="Proteomes" id="UP001649381">
    <property type="component" value="Unassembled WGS sequence"/>
</dbReference>
<dbReference type="CDD" id="cd02516">
    <property type="entry name" value="CDP-ME_synthetase"/>
    <property type="match status" value="1"/>
</dbReference>
<evidence type="ECO:0000256" key="4">
    <source>
        <dbReference type="ARBA" id="ARBA00022679"/>
    </source>
</evidence>
<dbReference type="Gene3D" id="3.90.550.10">
    <property type="entry name" value="Spore Coat Polysaccharide Biosynthesis Protein SpsA, Chain A"/>
    <property type="match status" value="1"/>
</dbReference>
<dbReference type="InterPro" id="IPR001228">
    <property type="entry name" value="IspD"/>
</dbReference>
<keyword evidence="4 7" id="KW-0808">Transferase</keyword>
<dbReference type="EMBL" id="JAKIJS010000004">
    <property type="protein sequence ID" value="MCF6139499.1"/>
    <property type="molecule type" value="Genomic_DNA"/>
</dbReference>
<gene>
    <name evidence="7 8" type="primary">ispD</name>
    <name evidence="8" type="ORF">L2716_17410</name>
</gene>
<accession>A0ABS9H6B3</accession>
<comment type="catalytic activity">
    <reaction evidence="1 7">
        <text>2-C-methyl-D-erythritol 4-phosphate + CTP + H(+) = 4-CDP-2-C-methyl-D-erythritol + diphosphate</text>
        <dbReference type="Rhea" id="RHEA:13429"/>
        <dbReference type="ChEBI" id="CHEBI:15378"/>
        <dbReference type="ChEBI" id="CHEBI:33019"/>
        <dbReference type="ChEBI" id="CHEBI:37563"/>
        <dbReference type="ChEBI" id="CHEBI:57823"/>
        <dbReference type="ChEBI" id="CHEBI:58262"/>
        <dbReference type="EC" id="2.7.7.60"/>
    </reaction>
</comment>
<feature type="site" description="Positions MEP for the nucleophilic attack" evidence="7">
    <location>
        <position position="152"/>
    </location>
</feature>
<dbReference type="RefSeq" id="WP_236338656.1">
    <property type="nucleotide sequence ID" value="NZ_JAKIJS010000004.1"/>
</dbReference>
<keyword evidence="9" id="KW-1185">Reference proteome</keyword>
<evidence type="ECO:0000256" key="2">
    <source>
        <dbReference type="ARBA" id="ARBA00004787"/>
    </source>
</evidence>
<comment type="pathway">
    <text evidence="2 7">Isoprenoid biosynthesis; isopentenyl diphosphate biosynthesis via DXP pathway; isopentenyl diphosphate from 1-deoxy-D-xylulose 5-phosphate: step 2/6.</text>
</comment>
<evidence type="ECO:0000313" key="8">
    <source>
        <dbReference type="EMBL" id="MCF6139499.1"/>
    </source>
</evidence>
<dbReference type="SUPFAM" id="SSF53448">
    <property type="entry name" value="Nucleotide-diphospho-sugar transferases"/>
    <property type="match status" value="1"/>
</dbReference>
<protein>
    <recommendedName>
        <fullName evidence="7">2-C-methyl-D-erythritol 4-phosphate cytidylyltransferase</fullName>
        <ecNumber evidence="7">2.7.7.60</ecNumber>
    </recommendedName>
    <alternativeName>
        <fullName evidence="7">4-diphosphocytidyl-2C-methyl-D-erythritol synthase</fullName>
    </alternativeName>
    <alternativeName>
        <fullName evidence="7">MEP cytidylyltransferase</fullName>
        <shortName evidence="7">MCT</shortName>
    </alternativeName>
</protein>
<evidence type="ECO:0000313" key="9">
    <source>
        <dbReference type="Proteomes" id="UP001649381"/>
    </source>
</evidence>